<organism evidence="4">
    <name type="scientific">Echinostoma caproni</name>
    <dbReference type="NCBI Taxonomy" id="27848"/>
    <lineage>
        <taxon>Eukaryota</taxon>
        <taxon>Metazoa</taxon>
        <taxon>Spiralia</taxon>
        <taxon>Lophotrochozoa</taxon>
        <taxon>Platyhelminthes</taxon>
        <taxon>Trematoda</taxon>
        <taxon>Digenea</taxon>
        <taxon>Plagiorchiida</taxon>
        <taxon>Echinostomata</taxon>
        <taxon>Echinostomatoidea</taxon>
        <taxon>Echinostomatidae</taxon>
        <taxon>Echinostoma</taxon>
    </lineage>
</organism>
<evidence type="ECO:0000313" key="4">
    <source>
        <dbReference type="WBParaSite" id="ECPE_0001234301-mRNA-1"/>
    </source>
</evidence>
<dbReference type="AlphaFoldDB" id="A0A183AZC2"/>
<evidence type="ECO:0000313" key="3">
    <source>
        <dbReference type="Proteomes" id="UP000272942"/>
    </source>
</evidence>
<gene>
    <name evidence="2" type="ORF">ECPE_LOCUS12307</name>
</gene>
<reference evidence="4" key="1">
    <citation type="submission" date="2016-06" db="UniProtKB">
        <authorList>
            <consortium name="WormBaseParasite"/>
        </authorList>
    </citation>
    <scope>IDENTIFICATION</scope>
</reference>
<sequence>MQVAVMTTCPSHRRVVAPTAYLATHLLSLYASINDTLLFRGACASHDRLRVPLTPKRALMRALESASHPDIIPLSGLQCDMNGSRDRVLMHACTVMQSDVFLTPALWLVYAQLFTSGIYSAGTVESTLRDETDRAGILWSPRPGSGNGTIPNRCVSLQPQSDANEVDANILRHASFPSGTSKPELRTAGTQHETSNQSSSSQAPVSLFEVPPSDVNRYGPTAHTRTQPYSIPSSSHSHSGFPQPLDTNTQFVPGITSASTRLGAPLAQPVGGSKFVAQASSSAGCYYNLASLDTVQSTPFTSVTSPVVSAPGLGASAVLDAVSSAALLNQLNSTQAGTVIGPYRSNGVPNTIAPAPIYACKLRDPTRSVQYASSNKLWSLTIVL</sequence>
<name>A0A183AZC2_9TREM</name>
<reference evidence="2 3" key="2">
    <citation type="submission" date="2018-11" db="EMBL/GenBank/DDBJ databases">
        <authorList>
            <consortium name="Pathogen Informatics"/>
        </authorList>
    </citation>
    <scope>NUCLEOTIDE SEQUENCE [LARGE SCALE GENOMIC DNA]</scope>
    <source>
        <strain evidence="2 3">Egypt</strain>
    </source>
</reference>
<dbReference type="EMBL" id="UZAN01052605">
    <property type="protein sequence ID" value="VDP89579.1"/>
    <property type="molecule type" value="Genomic_DNA"/>
</dbReference>
<feature type="compositionally biased region" description="Polar residues" evidence="1">
    <location>
        <begin position="223"/>
        <end position="232"/>
    </location>
</feature>
<protein>
    <submittedName>
        <fullName evidence="2 4">Uncharacterized protein</fullName>
    </submittedName>
</protein>
<keyword evidence="3" id="KW-1185">Reference proteome</keyword>
<dbReference type="WBParaSite" id="ECPE_0001234301-mRNA-1">
    <property type="protein sequence ID" value="ECPE_0001234301-mRNA-1"/>
    <property type="gene ID" value="ECPE_0001234301"/>
</dbReference>
<feature type="region of interest" description="Disordered" evidence="1">
    <location>
        <begin position="174"/>
        <end position="242"/>
    </location>
</feature>
<evidence type="ECO:0000256" key="1">
    <source>
        <dbReference type="SAM" id="MobiDB-lite"/>
    </source>
</evidence>
<feature type="region of interest" description="Disordered" evidence="1">
    <location>
        <begin position="136"/>
        <end position="156"/>
    </location>
</feature>
<proteinExistence type="predicted"/>
<evidence type="ECO:0000313" key="2">
    <source>
        <dbReference type="EMBL" id="VDP89579.1"/>
    </source>
</evidence>
<accession>A0A183AZC2</accession>
<dbReference type="Proteomes" id="UP000272942">
    <property type="component" value="Unassembled WGS sequence"/>
</dbReference>